<dbReference type="AlphaFoldDB" id="A0A9W8IXI2"/>
<reference evidence="4" key="1">
    <citation type="submission" date="2022-06" db="EMBL/GenBank/DDBJ databases">
        <title>Genome Sequence of Candolleomyces eurysporus.</title>
        <authorList>
            <person name="Buettner E."/>
        </authorList>
    </citation>
    <scope>NUCLEOTIDE SEQUENCE</scope>
    <source>
        <strain evidence="4">VTCC 930004</strain>
    </source>
</reference>
<feature type="compositionally biased region" description="Polar residues" evidence="2">
    <location>
        <begin position="661"/>
        <end position="677"/>
    </location>
</feature>
<dbReference type="Gene3D" id="3.40.50.300">
    <property type="entry name" value="P-loop containing nucleotide triphosphate hydrolases"/>
    <property type="match status" value="1"/>
</dbReference>
<evidence type="ECO:0000256" key="2">
    <source>
        <dbReference type="SAM" id="MobiDB-lite"/>
    </source>
</evidence>
<organism evidence="4 5">
    <name type="scientific">Candolleomyces eurysporus</name>
    <dbReference type="NCBI Taxonomy" id="2828524"/>
    <lineage>
        <taxon>Eukaryota</taxon>
        <taxon>Fungi</taxon>
        <taxon>Dikarya</taxon>
        <taxon>Basidiomycota</taxon>
        <taxon>Agaricomycotina</taxon>
        <taxon>Agaricomycetes</taxon>
        <taxon>Agaricomycetidae</taxon>
        <taxon>Agaricales</taxon>
        <taxon>Agaricineae</taxon>
        <taxon>Psathyrellaceae</taxon>
        <taxon>Candolleomyces</taxon>
    </lineage>
</organism>
<dbReference type="SUPFAM" id="SSF52540">
    <property type="entry name" value="P-loop containing nucleoside triphosphate hydrolases"/>
    <property type="match status" value="1"/>
</dbReference>
<evidence type="ECO:0000313" key="4">
    <source>
        <dbReference type="EMBL" id="KAJ2925166.1"/>
    </source>
</evidence>
<keyword evidence="5" id="KW-1185">Reference proteome</keyword>
<sequence length="677" mass="77153">MHESDERYPPPLCHPGTREVVVTRIVGWYLDNNRGKKHIMWVQAPAGYGKTAVAGTVTEKLKAMKNELGFNPVGAAFFFWRTSPERNSPSRFIITLAYQLAESIPELRPRIEAVVKSKPGIVKMALEIQLVELIVQSFKCLPDFNAMPNRVIIVDGIDECINSDRESRVQKQYAELQEIVQIRVLNLIHCLQSHHLPLSFLILSRPEAWIKRHLESSHFREIVEPLDLREVGDHMSDVKRYVRVELSRIAASHGLEGVEEEWPEEAWLVSESDGHILYAATVIRHIDDPYGDPRQLLKDIVNNSAKSSPVSHSTPLLSLHELYRQIMRSCPERNRTLMLEVLEDAIAFRIRNIVRRLPCGKVLELLDRLSSRSLGSGIKALRPLHAVLRIGSMNEPMYSLFFHSSFTEFLSTPPISMEFSVDLNRGQERLLSNMLNCMTSITMNTISEQLEEHILFSLNNWCPLWSRLSLGLFQISRAAHICMIEKMLALDLSACLIRSYLSIDDSQKRNRYHSPVWRLFSSPEPSNFLIQPMQFTECGSIIHTATSHTKSSVEAAFISLLQSTELPDGSPRAVWLIACDCVDYLKEVVSRADWKENKLVQELRSPGPRGIALFMEIFQQYAPRDLRGYIYKSMLHDRNPILEREDHPFQDLPEVDVGETGSDTGIDSKSQSLLAGL</sequence>
<gene>
    <name evidence="4" type="ORF">H1R20_g11932</name>
</gene>
<feature type="domain" description="Nephrocystin 3-like N-terminal" evidence="3">
    <location>
        <begin position="32"/>
        <end position="205"/>
    </location>
</feature>
<dbReference type="InterPro" id="IPR027417">
    <property type="entry name" value="P-loop_NTPase"/>
</dbReference>
<protein>
    <recommendedName>
        <fullName evidence="3">Nephrocystin 3-like N-terminal domain-containing protein</fullName>
    </recommendedName>
</protein>
<dbReference type="Proteomes" id="UP001140091">
    <property type="component" value="Unassembled WGS sequence"/>
</dbReference>
<dbReference type="Pfam" id="PF24883">
    <property type="entry name" value="NPHP3_N"/>
    <property type="match status" value="1"/>
</dbReference>
<evidence type="ECO:0000259" key="3">
    <source>
        <dbReference type="Pfam" id="PF24883"/>
    </source>
</evidence>
<proteinExistence type="predicted"/>
<keyword evidence="1" id="KW-0677">Repeat</keyword>
<feature type="non-terminal residue" evidence="4">
    <location>
        <position position="677"/>
    </location>
</feature>
<dbReference type="EMBL" id="JANBPK010001193">
    <property type="protein sequence ID" value="KAJ2925166.1"/>
    <property type="molecule type" value="Genomic_DNA"/>
</dbReference>
<name>A0A9W8IXI2_9AGAR</name>
<dbReference type="OrthoDB" id="539213at2759"/>
<evidence type="ECO:0000313" key="5">
    <source>
        <dbReference type="Proteomes" id="UP001140091"/>
    </source>
</evidence>
<accession>A0A9W8IXI2</accession>
<dbReference type="PANTHER" id="PTHR10039:SF17">
    <property type="entry name" value="FUNGAL STAND N-TERMINAL GOODBYE DOMAIN-CONTAINING PROTEIN-RELATED"/>
    <property type="match status" value="1"/>
</dbReference>
<comment type="caution">
    <text evidence="4">The sequence shown here is derived from an EMBL/GenBank/DDBJ whole genome shotgun (WGS) entry which is preliminary data.</text>
</comment>
<dbReference type="PANTHER" id="PTHR10039">
    <property type="entry name" value="AMELOGENIN"/>
    <property type="match status" value="1"/>
</dbReference>
<dbReference type="InterPro" id="IPR056884">
    <property type="entry name" value="NPHP3-like_N"/>
</dbReference>
<evidence type="ECO:0000256" key="1">
    <source>
        <dbReference type="ARBA" id="ARBA00022737"/>
    </source>
</evidence>
<feature type="region of interest" description="Disordered" evidence="2">
    <location>
        <begin position="648"/>
        <end position="677"/>
    </location>
</feature>